<dbReference type="RefSeq" id="WP_109826470.1">
    <property type="nucleotide sequence ID" value="NZ_QGKL01000042.1"/>
</dbReference>
<keyword evidence="1" id="KW-1133">Transmembrane helix</keyword>
<keyword evidence="1" id="KW-0812">Transmembrane</keyword>
<dbReference type="OrthoDB" id="9768004at2"/>
<organism evidence="3 4">
    <name type="scientific">Leucothrix arctica</name>
    <dbReference type="NCBI Taxonomy" id="1481894"/>
    <lineage>
        <taxon>Bacteria</taxon>
        <taxon>Pseudomonadati</taxon>
        <taxon>Pseudomonadota</taxon>
        <taxon>Gammaproteobacteria</taxon>
        <taxon>Thiotrichales</taxon>
        <taxon>Thiotrichaceae</taxon>
        <taxon>Leucothrix</taxon>
    </lineage>
</organism>
<dbReference type="Gene3D" id="3.90.1580.10">
    <property type="entry name" value="paralog of FGE (formylglycine-generating enzyme)"/>
    <property type="match status" value="1"/>
</dbReference>
<sequence length="420" mass="46959">MSQKDNDQDQTLIAKDDKEQWYKVLHGEIAPDADNKNHINAAKIRSYLLTRDEVTAVNSVDDEYLDTISAEEARVIYRRTVEEAKRRGGTSWRNVFKTYGVGILIGGLSVYALLLTYGVGNRTSESELADHSHLNFSDYPALNENENVGTLPNMLLIPGGVTNKGCSKGWDDLAGGCRPTEFPPHAVTVEPFLISQHEVTYGQFRKFIAAAKYITDAERENRGCVHEDTTKPGGPFVMKPELTWESPGYYQDDSYPVTCVSWSDAQNYIAWLSKETKTSYRLPSESEWEHAARGGKATAYHWGSVANNNQANYSGESGKDLWKFASPVGQFPANKFSVQDTSGNLWEWVQDCWHDTYDGAPVDGSAWEVCNNNSQKVRRGGSWDMNAAGIRSAIRSKGAIHDRSNLYGFRVASDWQNPNK</sequence>
<dbReference type="PANTHER" id="PTHR23150">
    <property type="entry name" value="SULFATASE MODIFYING FACTOR 1, 2"/>
    <property type="match status" value="1"/>
</dbReference>
<dbReference type="GO" id="GO:0120147">
    <property type="term" value="F:formylglycine-generating oxidase activity"/>
    <property type="evidence" value="ECO:0007669"/>
    <property type="project" value="TreeGrafter"/>
</dbReference>
<dbReference type="Pfam" id="PF03781">
    <property type="entry name" value="FGE-sulfatase"/>
    <property type="match status" value="1"/>
</dbReference>
<dbReference type="Proteomes" id="UP000245506">
    <property type="component" value="Unassembled WGS sequence"/>
</dbReference>
<comment type="caution">
    <text evidence="3">The sequence shown here is derived from an EMBL/GenBank/DDBJ whole genome shotgun (WGS) entry which is preliminary data.</text>
</comment>
<dbReference type="InterPro" id="IPR016187">
    <property type="entry name" value="CTDL_fold"/>
</dbReference>
<dbReference type="EMBL" id="QGKL01000042">
    <property type="protein sequence ID" value="PWQ93962.1"/>
    <property type="molecule type" value="Genomic_DNA"/>
</dbReference>
<proteinExistence type="predicted"/>
<dbReference type="SUPFAM" id="SSF56436">
    <property type="entry name" value="C-type lectin-like"/>
    <property type="match status" value="1"/>
</dbReference>
<accession>A0A317CCZ1</accession>
<dbReference type="InterPro" id="IPR051043">
    <property type="entry name" value="Sulfatase_Mod_Factor_Kinase"/>
</dbReference>
<feature type="domain" description="Sulfatase-modifying factor enzyme-like" evidence="2">
    <location>
        <begin position="151"/>
        <end position="412"/>
    </location>
</feature>
<evidence type="ECO:0000313" key="3">
    <source>
        <dbReference type="EMBL" id="PWQ93962.1"/>
    </source>
</evidence>
<keyword evidence="4" id="KW-1185">Reference proteome</keyword>
<dbReference type="InterPro" id="IPR005532">
    <property type="entry name" value="SUMF_dom"/>
</dbReference>
<keyword evidence="1" id="KW-0472">Membrane</keyword>
<dbReference type="InterPro" id="IPR042095">
    <property type="entry name" value="SUMF_sf"/>
</dbReference>
<evidence type="ECO:0000256" key="1">
    <source>
        <dbReference type="SAM" id="Phobius"/>
    </source>
</evidence>
<protein>
    <recommendedName>
        <fullName evidence="2">Sulfatase-modifying factor enzyme-like domain-containing protein</fullName>
    </recommendedName>
</protein>
<evidence type="ECO:0000313" key="4">
    <source>
        <dbReference type="Proteomes" id="UP000245506"/>
    </source>
</evidence>
<dbReference type="PANTHER" id="PTHR23150:SF35">
    <property type="entry name" value="BLL6746 PROTEIN"/>
    <property type="match status" value="1"/>
</dbReference>
<feature type="transmembrane region" description="Helical" evidence="1">
    <location>
        <begin position="95"/>
        <end position="119"/>
    </location>
</feature>
<reference evidence="3 4" key="1">
    <citation type="submission" date="2018-05" db="EMBL/GenBank/DDBJ databases">
        <title>Leucothrix arctica sp. nov., isolated from Arctic seawater.</title>
        <authorList>
            <person name="Choi A."/>
            <person name="Baek K."/>
        </authorList>
    </citation>
    <scope>NUCLEOTIDE SEQUENCE [LARGE SCALE GENOMIC DNA]</scope>
    <source>
        <strain evidence="3 4">IMCC9719</strain>
    </source>
</reference>
<name>A0A317CCZ1_9GAMM</name>
<gene>
    <name evidence="3" type="ORF">DKT75_20410</name>
</gene>
<evidence type="ECO:0000259" key="2">
    <source>
        <dbReference type="Pfam" id="PF03781"/>
    </source>
</evidence>
<dbReference type="AlphaFoldDB" id="A0A317CCZ1"/>